<evidence type="ECO:0000256" key="1">
    <source>
        <dbReference type="ARBA" id="ARBA00006987"/>
    </source>
</evidence>
<dbReference type="Pfam" id="PF03401">
    <property type="entry name" value="TctC"/>
    <property type="match status" value="1"/>
</dbReference>
<name>A0AAU7LZA5_9BURK</name>
<dbReference type="PANTHER" id="PTHR42928">
    <property type="entry name" value="TRICARBOXYLATE-BINDING PROTEIN"/>
    <property type="match status" value="1"/>
</dbReference>
<accession>A0AAU7LZA5</accession>
<dbReference type="PANTHER" id="PTHR42928:SF5">
    <property type="entry name" value="BLR1237 PROTEIN"/>
    <property type="match status" value="1"/>
</dbReference>
<proteinExistence type="inferred from homology"/>
<dbReference type="PIRSF" id="PIRSF017082">
    <property type="entry name" value="YflP"/>
    <property type="match status" value="1"/>
</dbReference>
<protein>
    <submittedName>
        <fullName evidence="2">Tripartite tricarboxylate transporter substrate binding protein</fullName>
    </submittedName>
</protein>
<dbReference type="RefSeq" id="WP_349282786.1">
    <property type="nucleotide sequence ID" value="NZ_CP157678.1"/>
</dbReference>
<geneLocation type="plasmid" evidence="2">
    <name>p3</name>
</geneLocation>
<sequence length="351" mass="37317">MTFYPAVSNLKCNTFSTMKIFGEIMKSHVARIALIGSFAMLALARTVAAADIYPAQPITIVVPNAAGGPTDAIARSIGHKLSTRLGQPVVIDNRSGAGGSIGAEYVARAKPDGYTLFLATTGTLAINPALYDKLRYNAKKDFEPIGIISTTSNVLVVRSGLPVKDVKDLIALAKREPDQLTYGSAGNGTSNHLAAAMFGAMTGTRLRHVPYKSASVLKVDLWEGRIDMVFGTEGNIVKEFMTGGKVRALLATGTRRSVLLPDVPTAEEAGLKGYDVSVWFGLVAPAGTPAKAVERINKELNAILATPEMRKELASDGQTPGAMTPQQFGAFLEQERNKWVPVVKASGAKIE</sequence>
<keyword evidence="2" id="KW-0614">Plasmid</keyword>
<organism evidence="2">
    <name type="scientific">Polaromonas hydrogenivorans</name>
    <dbReference type="NCBI Taxonomy" id="335476"/>
    <lineage>
        <taxon>Bacteria</taxon>
        <taxon>Pseudomonadati</taxon>
        <taxon>Pseudomonadota</taxon>
        <taxon>Betaproteobacteria</taxon>
        <taxon>Burkholderiales</taxon>
        <taxon>Comamonadaceae</taxon>
        <taxon>Polaromonas</taxon>
    </lineage>
</organism>
<dbReference type="CDD" id="cd13578">
    <property type="entry name" value="PBP2_Bug27"/>
    <property type="match status" value="1"/>
</dbReference>
<dbReference type="InterPro" id="IPR042100">
    <property type="entry name" value="Bug_dom1"/>
</dbReference>
<dbReference type="SUPFAM" id="SSF53850">
    <property type="entry name" value="Periplasmic binding protein-like II"/>
    <property type="match status" value="1"/>
</dbReference>
<dbReference type="Gene3D" id="3.40.190.150">
    <property type="entry name" value="Bordetella uptake gene, domain 1"/>
    <property type="match status" value="1"/>
</dbReference>
<gene>
    <name evidence="2" type="ORF">ABLV49_24360</name>
</gene>
<comment type="similarity">
    <text evidence="1">Belongs to the UPF0065 (bug) family.</text>
</comment>
<dbReference type="AlphaFoldDB" id="A0AAU7LZA5"/>
<evidence type="ECO:0000313" key="2">
    <source>
        <dbReference type="EMBL" id="XBP72934.1"/>
    </source>
</evidence>
<dbReference type="Gene3D" id="3.40.190.10">
    <property type="entry name" value="Periplasmic binding protein-like II"/>
    <property type="match status" value="1"/>
</dbReference>
<reference evidence="2" key="1">
    <citation type="submission" date="2024-05" db="EMBL/GenBank/DDBJ databases">
        <authorList>
            <person name="Bunk B."/>
            <person name="Swiderski J."/>
            <person name="Sproer C."/>
            <person name="Thiel V."/>
        </authorList>
    </citation>
    <scope>NUCLEOTIDE SEQUENCE</scope>
    <source>
        <strain evidence="2">DSM 17735</strain>
        <plasmid evidence="2">p3</plasmid>
    </source>
</reference>
<dbReference type="InterPro" id="IPR005064">
    <property type="entry name" value="BUG"/>
</dbReference>
<dbReference type="EMBL" id="CP157678">
    <property type="protein sequence ID" value="XBP72934.1"/>
    <property type="molecule type" value="Genomic_DNA"/>
</dbReference>